<dbReference type="Gene3D" id="3.40.50.1460">
    <property type="match status" value="1"/>
</dbReference>
<dbReference type="Pfam" id="PF00656">
    <property type="entry name" value="Peptidase_C14"/>
    <property type="match status" value="1"/>
</dbReference>
<dbReference type="GO" id="GO:0004197">
    <property type="term" value="F:cysteine-type endopeptidase activity"/>
    <property type="evidence" value="ECO:0007669"/>
    <property type="project" value="InterPro"/>
</dbReference>
<reference evidence="3 4" key="1">
    <citation type="journal article" date="2023" name="PLoS ONE">
        <title>Cytospora paraplurivora sp. nov. isolated from orchards with fruit tree decline syndrome in Ontario, Canada.</title>
        <authorList>
            <person name="Ilyukhin E."/>
            <person name="Nguyen H.D.T."/>
            <person name="Castle A.J."/>
            <person name="Ellouze W."/>
        </authorList>
    </citation>
    <scope>NUCLEOTIDE SEQUENCE [LARGE SCALE GENOMIC DNA]</scope>
    <source>
        <strain evidence="3 4">FDS-564</strain>
    </source>
</reference>
<dbReference type="AlphaFoldDB" id="A0AAN9TYJ5"/>
<dbReference type="GO" id="GO:0005737">
    <property type="term" value="C:cytoplasm"/>
    <property type="evidence" value="ECO:0007669"/>
    <property type="project" value="TreeGrafter"/>
</dbReference>
<feature type="domain" description="Peptidase C14 caspase" evidence="2">
    <location>
        <begin position="38"/>
        <end position="302"/>
    </location>
</feature>
<dbReference type="GO" id="GO:0006508">
    <property type="term" value="P:proteolysis"/>
    <property type="evidence" value="ECO:0007669"/>
    <property type="project" value="InterPro"/>
</dbReference>
<dbReference type="Proteomes" id="UP001320245">
    <property type="component" value="Unassembled WGS sequence"/>
</dbReference>
<proteinExistence type="inferred from homology"/>
<dbReference type="InterPro" id="IPR050452">
    <property type="entry name" value="Metacaspase"/>
</dbReference>
<dbReference type="PANTHER" id="PTHR48104">
    <property type="entry name" value="METACASPASE-4"/>
    <property type="match status" value="1"/>
</dbReference>
<organism evidence="3 4">
    <name type="scientific">Cytospora paraplurivora</name>
    <dbReference type="NCBI Taxonomy" id="2898453"/>
    <lineage>
        <taxon>Eukaryota</taxon>
        <taxon>Fungi</taxon>
        <taxon>Dikarya</taxon>
        <taxon>Ascomycota</taxon>
        <taxon>Pezizomycotina</taxon>
        <taxon>Sordariomycetes</taxon>
        <taxon>Sordariomycetidae</taxon>
        <taxon>Diaporthales</taxon>
        <taxon>Cytosporaceae</taxon>
        <taxon>Cytospora</taxon>
    </lineage>
</organism>
<dbReference type="InterPro" id="IPR011600">
    <property type="entry name" value="Pept_C14_caspase"/>
</dbReference>
<name>A0AAN9TYJ5_9PEZI</name>
<evidence type="ECO:0000259" key="2">
    <source>
        <dbReference type="Pfam" id="PF00656"/>
    </source>
</evidence>
<comment type="caution">
    <text evidence="3">The sequence shown here is derived from an EMBL/GenBank/DDBJ whole genome shotgun (WGS) entry which is preliminary data.</text>
</comment>
<keyword evidence="4" id="KW-1185">Reference proteome</keyword>
<accession>A0AAN9TYJ5</accession>
<protein>
    <recommendedName>
        <fullName evidence="2">Peptidase C14 caspase domain-containing protein</fullName>
    </recommendedName>
</protein>
<dbReference type="EMBL" id="JAJSPL020000048">
    <property type="protein sequence ID" value="KAK7733108.1"/>
    <property type="molecule type" value="Genomic_DNA"/>
</dbReference>
<gene>
    <name evidence="3" type="ORF">SLS53_008296</name>
</gene>
<comment type="similarity">
    <text evidence="1">Belongs to the peptidase C14B family.</text>
</comment>
<evidence type="ECO:0000256" key="1">
    <source>
        <dbReference type="ARBA" id="ARBA00009005"/>
    </source>
</evidence>
<sequence>MSKQYALLVGIDCYLQVNCNASSKKIRKFENGEEVFLPNLKGCLHDVKTIETLLLKQYNMSPDDITVLSSSLPNPLVDVVDLDLVQPVEPSTCLPTFDNIKKAFESVCDKATSGDLFFFHFSGHGARLPRVPASPPTHITDPSLLTVDYCLQGRAVRGWELNRWLKHLNTKGVRVVVSLDSCYSGGAWPSGTNVAGYRTPEKWGSVINLPTDEDDIVPDSSDQPEYRYGDLKKSWSLNPENFTLMTACGVDQKAAELYRNDKVGGHFTHALLDYLEKNKYHVTYRMALEHLQQELQPQRPEIHGRDRILFFGNSEPFMATPVKVRVEGERLRIPAGRAHGVHRGSEFVPFGSSAHGTITVDTTEEFTSSSLISSETRKLLLRHNDTIVPSRWCFAEESVLRVILDQGFEPAGAFAVSLLKELASHIASAIQITRDQEFANAKASKDMVFTLQVRRWDGVRIRGPESLVGYNGPVQPLKIRCPDEYSTVEELAAAVATPLVHLSRFSHTLQLTSASSSLSYEVSISPANGTPKMPPYPRGQSFTYYFKNTDMQKLFFVIFSIGPEFGIKQFWPITDKQQEVAPGQRVPVRGFHFSLPDAPPQIGGLHHCTSRREIIRTLVTTREGVSWKMLEMPNIWDAHRLKMPRISDLREAVFDVSQGCDEWSVSDNYIVVDC</sequence>
<dbReference type="PANTHER" id="PTHR48104:SF30">
    <property type="entry name" value="METACASPASE-1"/>
    <property type="match status" value="1"/>
</dbReference>
<evidence type="ECO:0000313" key="3">
    <source>
        <dbReference type="EMBL" id="KAK7733108.1"/>
    </source>
</evidence>
<evidence type="ECO:0000313" key="4">
    <source>
        <dbReference type="Proteomes" id="UP001320245"/>
    </source>
</evidence>